<gene>
    <name evidence="1" type="ORF">D5R93_09875</name>
</gene>
<keyword evidence="2" id="KW-1185">Reference proteome</keyword>
<dbReference type="EMBL" id="CP032514">
    <property type="protein sequence ID" value="AYD90232.1"/>
    <property type="molecule type" value="Genomic_DNA"/>
</dbReference>
<evidence type="ECO:0000313" key="2">
    <source>
        <dbReference type="Proteomes" id="UP000273001"/>
    </source>
</evidence>
<proteinExistence type="predicted"/>
<protein>
    <recommendedName>
        <fullName evidence="3">DUF4129 domain-containing protein</fullName>
    </recommendedName>
</protein>
<organism evidence="1 2">
    <name type="scientific">Actinomyces lilanjuaniae</name>
    <dbReference type="NCBI Taxonomy" id="2321394"/>
    <lineage>
        <taxon>Bacteria</taxon>
        <taxon>Bacillati</taxon>
        <taxon>Actinomycetota</taxon>
        <taxon>Actinomycetes</taxon>
        <taxon>Actinomycetales</taxon>
        <taxon>Actinomycetaceae</taxon>
        <taxon>Actinomyces</taxon>
    </lineage>
</organism>
<dbReference type="Proteomes" id="UP000273001">
    <property type="component" value="Chromosome"/>
</dbReference>
<name>A0ABM6Z4K1_9ACTO</name>
<dbReference type="RefSeq" id="WP_120204988.1">
    <property type="nucleotide sequence ID" value="NZ_CP032514.1"/>
</dbReference>
<sequence>MVLALVRGRRLGAIVTEDLPVVVSSTETTLARGRLYRRAADRQRSAAALRAGTARRLGRTLQVPPEAGREHLLDALEGLAGVDRRQADMLLYGPVPPDDKALASLAIRLDHLESEVRSR</sequence>
<accession>A0ABM6Z4K1</accession>
<evidence type="ECO:0008006" key="3">
    <source>
        <dbReference type="Google" id="ProtNLM"/>
    </source>
</evidence>
<reference evidence="1 2" key="1">
    <citation type="submission" date="2018-09" db="EMBL/GenBank/DDBJ databases">
        <authorList>
            <person name="Li J."/>
        </authorList>
    </citation>
    <scope>NUCLEOTIDE SEQUENCE [LARGE SCALE GENOMIC DNA]</scope>
    <source>
        <strain evidence="1 2">2129</strain>
    </source>
</reference>
<evidence type="ECO:0000313" key="1">
    <source>
        <dbReference type="EMBL" id="AYD90232.1"/>
    </source>
</evidence>